<evidence type="ECO:0000256" key="2">
    <source>
        <dbReference type="ARBA" id="ARBA00022801"/>
    </source>
</evidence>
<protein>
    <submittedName>
        <fullName evidence="3">Acyl-CoA thioesterase</fullName>
    </submittedName>
</protein>
<dbReference type="Pfam" id="PF13279">
    <property type="entry name" value="4HBT_2"/>
    <property type="match status" value="1"/>
</dbReference>
<dbReference type="Proteomes" id="UP000660861">
    <property type="component" value="Unassembled WGS sequence"/>
</dbReference>
<dbReference type="NCBIfam" id="TIGR00051">
    <property type="entry name" value="YbgC/FadM family acyl-CoA thioesterase"/>
    <property type="match status" value="1"/>
</dbReference>
<dbReference type="PIRSF" id="PIRSF003230">
    <property type="entry name" value="YbgC"/>
    <property type="match status" value="1"/>
</dbReference>
<evidence type="ECO:0000313" key="4">
    <source>
        <dbReference type="Proteomes" id="UP000660861"/>
    </source>
</evidence>
<gene>
    <name evidence="3" type="ORF">H8709_07235</name>
</gene>
<sequence>MISESRITVRYAETDQMGVTHHAVYPIWYEVARTDFIKQLGITYSEMERMGVMTPLIELTCHYHGVTRYEDELVVRVTIGRLTPARIQFCYEIYHVGEERPCNTGSTTHAWVDAATFRPINMKRKFPDLYEKMAHPPVGDTAL</sequence>
<comment type="caution">
    <text evidence="3">The sequence shown here is derived from an EMBL/GenBank/DDBJ whole genome shotgun (WGS) entry which is preliminary data.</text>
</comment>
<dbReference type="AlphaFoldDB" id="A0A926EEC3"/>
<comment type="similarity">
    <text evidence="1">Belongs to the 4-hydroxybenzoyl-CoA thioesterase family.</text>
</comment>
<evidence type="ECO:0000256" key="1">
    <source>
        <dbReference type="ARBA" id="ARBA00005953"/>
    </source>
</evidence>
<dbReference type="PANTHER" id="PTHR31793">
    <property type="entry name" value="4-HYDROXYBENZOYL-COA THIOESTERASE FAMILY MEMBER"/>
    <property type="match status" value="1"/>
</dbReference>
<dbReference type="PANTHER" id="PTHR31793:SF27">
    <property type="entry name" value="NOVEL THIOESTERASE SUPERFAMILY DOMAIN AND SAPOSIN A-TYPE DOMAIN CONTAINING PROTEIN (0610012H03RIK)"/>
    <property type="match status" value="1"/>
</dbReference>
<dbReference type="SUPFAM" id="SSF54637">
    <property type="entry name" value="Thioesterase/thiol ester dehydrase-isomerase"/>
    <property type="match status" value="1"/>
</dbReference>
<dbReference type="RefSeq" id="WP_262397721.1">
    <property type="nucleotide sequence ID" value="NZ_JACRTC010000004.1"/>
</dbReference>
<keyword evidence="2" id="KW-0378">Hydrolase</keyword>
<dbReference type="GO" id="GO:0047617">
    <property type="term" value="F:fatty acyl-CoA hydrolase activity"/>
    <property type="evidence" value="ECO:0007669"/>
    <property type="project" value="TreeGrafter"/>
</dbReference>
<dbReference type="CDD" id="cd00586">
    <property type="entry name" value="4HBT"/>
    <property type="match status" value="1"/>
</dbReference>
<dbReference type="EMBL" id="JACRTC010000004">
    <property type="protein sequence ID" value="MBC8570624.1"/>
    <property type="molecule type" value="Genomic_DNA"/>
</dbReference>
<organism evidence="3 4">
    <name type="scientific">Zongyangia hominis</name>
    <dbReference type="NCBI Taxonomy" id="2763677"/>
    <lineage>
        <taxon>Bacteria</taxon>
        <taxon>Bacillati</taxon>
        <taxon>Bacillota</taxon>
        <taxon>Clostridia</taxon>
        <taxon>Eubacteriales</taxon>
        <taxon>Oscillospiraceae</taxon>
        <taxon>Zongyangia</taxon>
    </lineage>
</organism>
<keyword evidence="4" id="KW-1185">Reference proteome</keyword>
<dbReference type="Gene3D" id="3.10.129.10">
    <property type="entry name" value="Hotdog Thioesterase"/>
    <property type="match status" value="1"/>
</dbReference>
<evidence type="ECO:0000313" key="3">
    <source>
        <dbReference type="EMBL" id="MBC8570624.1"/>
    </source>
</evidence>
<proteinExistence type="inferred from homology"/>
<dbReference type="InterPro" id="IPR006684">
    <property type="entry name" value="YbgC/YbaW"/>
</dbReference>
<dbReference type="InterPro" id="IPR029069">
    <property type="entry name" value="HotDog_dom_sf"/>
</dbReference>
<reference evidence="3" key="1">
    <citation type="submission" date="2020-08" db="EMBL/GenBank/DDBJ databases">
        <title>Genome public.</title>
        <authorList>
            <person name="Liu C."/>
            <person name="Sun Q."/>
        </authorList>
    </citation>
    <scope>NUCLEOTIDE SEQUENCE</scope>
    <source>
        <strain evidence="3">NSJ-54</strain>
    </source>
</reference>
<accession>A0A926EEC3</accession>
<dbReference type="InterPro" id="IPR050563">
    <property type="entry name" value="4-hydroxybenzoyl-CoA_TE"/>
</dbReference>
<name>A0A926EEC3_9FIRM</name>